<dbReference type="Proteomes" id="UP000094527">
    <property type="component" value="Unassembled WGS sequence"/>
</dbReference>
<comment type="caution">
    <text evidence="2">The sequence shown here is derived from an EMBL/GenBank/DDBJ whole genome shotgun (WGS) entry which is preliminary data.</text>
</comment>
<dbReference type="Gene3D" id="3.40.720.10">
    <property type="entry name" value="Alkaline Phosphatase, subunit A"/>
    <property type="match status" value="1"/>
</dbReference>
<name>A0A1D2MKH4_ORCCI</name>
<organism evidence="2 3">
    <name type="scientific">Orchesella cincta</name>
    <name type="common">Springtail</name>
    <name type="synonym">Podura cincta</name>
    <dbReference type="NCBI Taxonomy" id="48709"/>
    <lineage>
        <taxon>Eukaryota</taxon>
        <taxon>Metazoa</taxon>
        <taxon>Ecdysozoa</taxon>
        <taxon>Arthropoda</taxon>
        <taxon>Hexapoda</taxon>
        <taxon>Collembola</taxon>
        <taxon>Entomobryomorpha</taxon>
        <taxon>Entomobryoidea</taxon>
        <taxon>Orchesellidae</taxon>
        <taxon>Orchesellinae</taxon>
        <taxon>Orchesella</taxon>
    </lineage>
</organism>
<sequence length="689" mass="77383">MHRCFPILQEENEIPATHEFISVRCRNLASKLRNHRRPSDKQAIFSKTNNGTSGTSNSNDADNNGSNSSNNTRVYKDMMAFVPLKPWVEDRIRKYEESKRKSRYVHKKTGEGIKLSGKDNGEVEGKTGKGINLLDVDVHETKHFSGSNVSPEKVENYASEAATAANADRLSVLILGLDAQSHMNFIRQMPRTYNFLTKNLSSIGMYGYTKVGDNTFPNVVTLLSGLNVEELGKVCWPTKQSFFDSCPFIWKKFADSGYRTSLAEDSVWMGTFNYEKKGFLHPPTDYYLHPMSLLAAKKIGHETWANAKLCYGPRLAFEVLLDYIVKTAVTFRDSLYFQFVWANSLFHDYLNNPRLGDELLYMTLEFLRNNSFLNNTAFILLSDHGIRWGSIRSTYQGKIEERMPLAYFTFPSWFRRKYPQAMRNLRKNVLRLTTPFDVYETLKDILSISQGKHSVPINSTLVQSGAQFIVQVINGLVRKHSRFCAKLSLFKINEAKRKIDGDIDKGLDIDFYFANNTTTTSTTSSLQEGKSGSGGDKSDTVGKRLPSTSTIPKYKTATIGKEAKGGENGDVAVLHQIVKASSTLSQGEEDIMASLSTTSDIKKMIQLQITLVTRPGDAVFEATIYGEAEIGNSPVNDESIDQEAGQRSNHHWKLSGGDISRLNLYGSTSACVTDYTVQKYCYCQSLSID</sequence>
<dbReference type="AlphaFoldDB" id="A0A1D2MKH4"/>
<dbReference type="PANTHER" id="PTHR10974:SF1">
    <property type="entry name" value="FI08016P-RELATED"/>
    <property type="match status" value="1"/>
</dbReference>
<dbReference type="EMBL" id="LJIJ01000977">
    <property type="protein sequence ID" value="ODM93468.1"/>
    <property type="molecule type" value="Genomic_DNA"/>
</dbReference>
<protein>
    <submittedName>
        <fullName evidence="2">Uncharacterized protein</fullName>
    </submittedName>
</protein>
<dbReference type="OrthoDB" id="413313at2759"/>
<gene>
    <name evidence="2" type="ORF">Ocin01_13213</name>
</gene>
<dbReference type="PANTHER" id="PTHR10974">
    <property type="entry name" value="FI08016P-RELATED"/>
    <property type="match status" value="1"/>
</dbReference>
<dbReference type="SUPFAM" id="SSF53649">
    <property type="entry name" value="Alkaline phosphatase-like"/>
    <property type="match status" value="1"/>
</dbReference>
<dbReference type="InterPro" id="IPR004245">
    <property type="entry name" value="DUF229"/>
</dbReference>
<dbReference type="FunFam" id="3.40.720.10:FF:000017">
    <property type="entry name" value="Predicted protein"/>
    <property type="match status" value="1"/>
</dbReference>
<feature type="region of interest" description="Disordered" evidence="1">
    <location>
        <begin position="519"/>
        <end position="547"/>
    </location>
</feature>
<evidence type="ECO:0000313" key="3">
    <source>
        <dbReference type="Proteomes" id="UP000094527"/>
    </source>
</evidence>
<dbReference type="CDD" id="cd16021">
    <property type="entry name" value="ALP_like"/>
    <property type="match status" value="1"/>
</dbReference>
<keyword evidence="3" id="KW-1185">Reference proteome</keyword>
<dbReference type="InterPro" id="IPR017850">
    <property type="entry name" value="Alkaline_phosphatase_core_sf"/>
</dbReference>
<accession>A0A1D2MKH4</accession>
<proteinExistence type="predicted"/>
<reference evidence="2 3" key="1">
    <citation type="journal article" date="2016" name="Genome Biol. Evol.">
        <title>Gene Family Evolution Reflects Adaptation to Soil Environmental Stressors in the Genome of the Collembolan Orchesella cincta.</title>
        <authorList>
            <person name="Faddeeva-Vakhrusheva A."/>
            <person name="Derks M.F."/>
            <person name="Anvar S.Y."/>
            <person name="Agamennone V."/>
            <person name="Suring W."/>
            <person name="Smit S."/>
            <person name="van Straalen N.M."/>
            <person name="Roelofs D."/>
        </authorList>
    </citation>
    <scope>NUCLEOTIDE SEQUENCE [LARGE SCALE GENOMIC DNA]</scope>
    <source>
        <tissue evidence="2">Mixed pool</tissue>
    </source>
</reference>
<feature type="region of interest" description="Disordered" evidence="1">
    <location>
        <begin position="33"/>
        <end position="72"/>
    </location>
</feature>
<evidence type="ECO:0000313" key="2">
    <source>
        <dbReference type="EMBL" id="ODM93468.1"/>
    </source>
</evidence>
<feature type="compositionally biased region" description="Low complexity" evidence="1">
    <location>
        <begin position="48"/>
        <end position="71"/>
    </location>
</feature>
<dbReference type="STRING" id="48709.A0A1D2MKH4"/>
<dbReference type="GO" id="GO:0005615">
    <property type="term" value="C:extracellular space"/>
    <property type="evidence" value="ECO:0007669"/>
    <property type="project" value="TreeGrafter"/>
</dbReference>
<dbReference type="Pfam" id="PF02995">
    <property type="entry name" value="DUF229"/>
    <property type="match status" value="1"/>
</dbReference>
<evidence type="ECO:0000256" key="1">
    <source>
        <dbReference type="SAM" id="MobiDB-lite"/>
    </source>
</evidence>